<dbReference type="Proteomes" id="UP001501442">
    <property type="component" value="Unassembled WGS sequence"/>
</dbReference>
<feature type="signal peptide" evidence="1">
    <location>
        <begin position="1"/>
        <end position="20"/>
    </location>
</feature>
<gene>
    <name evidence="2" type="ORF">GCM10023196_102780</name>
</gene>
<evidence type="ECO:0000256" key="1">
    <source>
        <dbReference type="SAM" id="SignalP"/>
    </source>
</evidence>
<sequence>MVMALALVGLGLATARPAHALGKGRACMFNATEGANGLGHVGWAFRVGPADDWIYGATESASWNWQRESNYATMLATFRTTNGRGYYDHFRCKDTTNSSVTAAKNKVNQVYSRPYNVVNDNCLTRSVEIFKAYDSSFNNLGNGIGNGPNWYYDNQLIGFGGRIYL</sequence>
<reference evidence="3" key="1">
    <citation type="journal article" date="2019" name="Int. J. Syst. Evol. Microbiol.">
        <title>The Global Catalogue of Microorganisms (GCM) 10K type strain sequencing project: providing services to taxonomists for standard genome sequencing and annotation.</title>
        <authorList>
            <consortium name="The Broad Institute Genomics Platform"/>
            <consortium name="The Broad Institute Genome Sequencing Center for Infectious Disease"/>
            <person name="Wu L."/>
            <person name="Ma J."/>
        </authorList>
    </citation>
    <scope>NUCLEOTIDE SEQUENCE [LARGE SCALE GENOMIC DNA]</scope>
    <source>
        <strain evidence="3">JCM 17939</strain>
    </source>
</reference>
<dbReference type="EMBL" id="BAABHK010000029">
    <property type="protein sequence ID" value="GAA4639784.1"/>
    <property type="molecule type" value="Genomic_DNA"/>
</dbReference>
<accession>A0ABP8UWJ2</accession>
<feature type="chain" id="PRO_5045434472" evidence="1">
    <location>
        <begin position="21"/>
        <end position="165"/>
    </location>
</feature>
<comment type="caution">
    <text evidence="2">The sequence shown here is derived from an EMBL/GenBank/DDBJ whole genome shotgun (WGS) entry which is preliminary data.</text>
</comment>
<proteinExistence type="predicted"/>
<keyword evidence="3" id="KW-1185">Reference proteome</keyword>
<protein>
    <submittedName>
        <fullName evidence="2">Uncharacterized protein</fullName>
    </submittedName>
</protein>
<evidence type="ECO:0000313" key="3">
    <source>
        <dbReference type="Proteomes" id="UP001501442"/>
    </source>
</evidence>
<organism evidence="2 3">
    <name type="scientific">Actinoallomurus vinaceus</name>
    <dbReference type="NCBI Taxonomy" id="1080074"/>
    <lineage>
        <taxon>Bacteria</taxon>
        <taxon>Bacillati</taxon>
        <taxon>Actinomycetota</taxon>
        <taxon>Actinomycetes</taxon>
        <taxon>Streptosporangiales</taxon>
        <taxon>Thermomonosporaceae</taxon>
        <taxon>Actinoallomurus</taxon>
    </lineage>
</organism>
<evidence type="ECO:0000313" key="2">
    <source>
        <dbReference type="EMBL" id="GAA4639784.1"/>
    </source>
</evidence>
<keyword evidence="1" id="KW-0732">Signal</keyword>
<name>A0ABP8UWJ2_9ACTN</name>